<keyword evidence="1" id="KW-0472">Membrane</keyword>
<sequence>MRGIIYISIILIICNSCTYNIIMFKAYDYDYMKMVKYELILPKNFKKSVVTGSHELEYNFLYSDSTVFFISNDKKNGSFANYERYRKYGSNINLVYVTQDTVFLEGVNKVGKFWREIKLKNVIIGYINADSSKKVAFDNSIKNISFR</sequence>
<dbReference type="STRING" id="1003.SAMN04488541_10839"/>
<gene>
    <name evidence="2" type="ORF">SAMN04488541_10839</name>
</gene>
<keyword evidence="3" id="KW-1185">Reference proteome</keyword>
<evidence type="ECO:0000256" key="1">
    <source>
        <dbReference type="SAM" id="Phobius"/>
    </source>
</evidence>
<dbReference type="AlphaFoldDB" id="A0A1I2K574"/>
<evidence type="ECO:0000313" key="3">
    <source>
        <dbReference type="Proteomes" id="UP000199513"/>
    </source>
</evidence>
<keyword evidence="1" id="KW-1133">Transmembrane helix</keyword>
<dbReference type="Proteomes" id="UP000199513">
    <property type="component" value="Unassembled WGS sequence"/>
</dbReference>
<reference evidence="2 3" key="1">
    <citation type="submission" date="2016-10" db="EMBL/GenBank/DDBJ databases">
        <authorList>
            <person name="de Groot N.N."/>
        </authorList>
    </citation>
    <scope>NUCLEOTIDE SEQUENCE [LARGE SCALE GENOMIC DNA]</scope>
    <source>
        <strain>GEY</strain>
        <strain evidence="3">DSM 9560</strain>
    </source>
</reference>
<accession>A0A1I2K574</accession>
<evidence type="ECO:0000313" key="2">
    <source>
        <dbReference type="EMBL" id="SFF61489.1"/>
    </source>
</evidence>
<feature type="transmembrane region" description="Helical" evidence="1">
    <location>
        <begin position="6"/>
        <end position="27"/>
    </location>
</feature>
<dbReference type="EMBL" id="FONY01000083">
    <property type="protein sequence ID" value="SFF61489.1"/>
    <property type="molecule type" value="Genomic_DNA"/>
</dbReference>
<name>A0A1I2K574_9BACT</name>
<protein>
    <submittedName>
        <fullName evidence="2">Uncharacterized protein</fullName>
    </submittedName>
</protein>
<organism evidence="2 3">
    <name type="scientific">Thermoflexibacter ruber</name>
    <dbReference type="NCBI Taxonomy" id="1003"/>
    <lineage>
        <taxon>Bacteria</taxon>
        <taxon>Pseudomonadati</taxon>
        <taxon>Bacteroidota</taxon>
        <taxon>Cytophagia</taxon>
        <taxon>Cytophagales</taxon>
        <taxon>Thermoflexibacteraceae</taxon>
        <taxon>Thermoflexibacter</taxon>
    </lineage>
</organism>
<proteinExistence type="predicted"/>
<keyword evidence="1" id="KW-0812">Transmembrane</keyword>